<reference evidence="6 7" key="1">
    <citation type="journal article" date="2015" name="Stand. Genomic Sci.">
        <title>Genomic Encyclopedia of Bacterial and Archaeal Type Strains, Phase III: the genomes of soil and plant-associated and newly described type strains.</title>
        <authorList>
            <person name="Whitman W.B."/>
            <person name="Woyke T."/>
            <person name="Klenk H.P."/>
            <person name="Zhou Y."/>
            <person name="Lilburn T.G."/>
            <person name="Beck B.J."/>
            <person name="De Vos P."/>
            <person name="Vandamme P."/>
            <person name="Eisen J.A."/>
            <person name="Garrity G."/>
            <person name="Hugenholtz P."/>
            <person name="Kyrpides N.C."/>
        </authorList>
    </citation>
    <scope>NUCLEOTIDE SEQUENCE [LARGE SCALE GENOMIC DNA]</scope>
    <source>
        <strain evidence="6 7">VKM Ac-2541</strain>
    </source>
</reference>
<accession>A0A4R2IAI5</accession>
<sequence length="543" mass="57625">MRKTLWLGAVTLGLTLVAAGCTSGATQPKSAAASGTLTVQAPNSPPTFVDNFNPFTGEAPGLNIIYEPLVASNRAKGGQLVPWLAESWTWSADGRTATFKLRPGVKFSDGSPLTAEDVRWTYDLRLKNPKVGGASYRAVAITGKDTVAVTWKDPAYQQLGDLQDIPIIRQQLWANRNPITYVDKSPVGTGPFKLTKFSPQGVTMTDRADYWGGAFQVQNLKYAAATSANIQTQLQNGSIDFCTCDVDAKSYVAGDPGKRKFLMAWDGAVVSVLLNNGKAPFDDVAVRRAFALAVDNEAVAKLSSSKLPIIQAPASPSGLNHHVYDGWIAPDLSAPRKQDVSAAKQALATAGYTVQNGVLTKAGKQYPVRYVAPSDTPFLKTVAQLVVEQIKQSLGINVQLVGGPGSNISAAISKGNYDMAGNWLSSGRGIYAAMNQFNGTLTAPVGTDAASNPMRFKNAAFDKLLTQMSGTDDEATLKKLGLQAQAIFADQVPTIPLFDSGAAGVANTARWTGWPDAEKPDYLANTGSGTEFITTLKNLKPAG</sequence>
<dbReference type="PANTHER" id="PTHR30290:SF9">
    <property type="entry name" value="OLIGOPEPTIDE-BINDING PROTEIN APPA"/>
    <property type="match status" value="1"/>
</dbReference>
<dbReference type="Proteomes" id="UP000295573">
    <property type="component" value="Unassembled WGS sequence"/>
</dbReference>
<dbReference type="PANTHER" id="PTHR30290">
    <property type="entry name" value="PERIPLASMIC BINDING COMPONENT OF ABC TRANSPORTER"/>
    <property type="match status" value="1"/>
</dbReference>
<gene>
    <name evidence="6" type="ORF">EV646_11522</name>
</gene>
<dbReference type="GO" id="GO:1904680">
    <property type="term" value="F:peptide transmembrane transporter activity"/>
    <property type="evidence" value="ECO:0007669"/>
    <property type="project" value="TreeGrafter"/>
</dbReference>
<dbReference type="PIRSF" id="PIRSF002741">
    <property type="entry name" value="MppA"/>
    <property type="match status" value="1"/>
</dbReference>
<dbReference type="AlphaFoldDB" id="A0A4R2IAI5"/>
<dbReference type="PROSITE" id="PS51257">
    <property type="entry name" value="PROKAR_LIPOPROTEIN"/>
    <property type="match status" value="1"/>
</dbReference>
<evidence type="ECO:0000313" key="7">
    <source>
        <dbReference type="Proteomes" id="UP000295573"/>
    </source>
</evidence>
<dbReference type="SUPFAM" id="SSF53850">
    <property type="entry name" value="Periplasmic binding protein-like II"/>
    <property type="match status" value="1"/>
</dbReference>
<dbReference type="InterPro" id="IPR000914">
    <property type="entry name" value="SBP_5_dom"/>
</dbReference>
<keyword evidence="3 4" id="KW-0732">Signal</keyword>
<comment type="caution">
    <text evidence="6">The sequence shown here is derived from an EMBL/GenBank/DDBJ whole genome shotgun (WGS) entry which is preliminary data.</text>
</comment>
<evidence type="ECO:0000256" key="3">
    <source>
        <dbReference type="ARBA" id="ARBA00022729"/>
    </source>
</evidence>
<evidence type="ECO:0000259" key="5">
    <source>
        <dbReference type="Pfam" id="PF00496"/>
    </source>
</evidence>
<evidence type="ECO:0000256" key="4">
    <source>
        <dbReference type="SAM" id="SignalP"/>
    </source>
</evidence>
<evidence type="ECO:0000256" key="2">
    <source>
        <dbReference type="ARBA" id="ARBA00022448"/>
    </source>
</evidence>
<dbReference type="Gene3D" id="3.90.76.10">
    <property type="entry name" value="Dipeptide-binding Protein, Domain 1"/>
    <property type="match status" value="1"/>
</dbReference>
<keyword evidence="7" id="KW-1185">Reference proteome</keyword>
<dbReference type="RefSeq" id="WP_158291097.1">
    <property type="nucleotide sequence ID" value="NZ_SLWR01000015.1"/>
</dbReference>
<keyword evidence="2" id="KW-0813">Transport</keyword>
<protein>
    <submittedName>
        <fullName evidence="6">Peptide/nickel transport system substrate-binding protein</fullName>
    </submittedName>
</protein>
<name>A0A4R2IAI5_9ACTN</name>
<evidence type="ECO:0000256" key="1">
    <source>
        <dbReference type="ARBA" id="ARBA00005695"/>
    </source>
</evidence>
<comment type="similarity">
    <text evidence="1">Belongs to the bacterial solute-binding protein 5 family.</text>
</comment>
<feature type="signal peptide" evidence="4">
    <location>
        <begin position="1"/>
        <end position="18"/>
    </location>
</feature>
<dbReference type="GO" id="GO:0015833">
    <property type="term" value="P:peptide transport"/>
    <property type="evidence" value="ECO:0007669"/>
    <property type="project" value="TreeGrafter"/>
</dbReference>
<dbReference type="InterPro" id="IPR030678">
    <property type="entry name" value="Peptide/Ni-bd"/>
</dbReference>
<dbReference type="Gene3D" id="3.10.105.10">
    <property type="entry name" value="Dipeptide-binding Protein, Domain 3"/>
    <property type="match status" value="1"/>
</dbReference>
<evidence type="ECO:0000313" key="6">
    <source>
        <dbReference type="EMBL" id="TCO41481.1"/>
    </source>
</evidence>
<dbReference type="GO" id="GO:0043190">
    <property type="term" value="C:ATP-binding cassette (ABC) transporter complex"/>
    <property type="evidence" value="ECO:0007669"/>
    <property type="project" value="InterPro"/>
</dbReference>
<organism evidence="6 7">
    <name type="scientific">Kribbella antiqua</name>
    <dbReference type="NCBI Taxonomy" id="2512217"/>
    <lineage>
        <taxon>Bacteria</taxon>
        <taxon>Bacillati</taxon>
        <taxon>Actinomycetota</taxon>
        <taxon>Actinomycetes</taxon>
        <taxon>Propionibacteriales</taxon>
        <taxon>Kribbellaceae</taxon>
        <taxon>Kribbella</taxon>
    </lineage>
</organism>
<dbReference type="EMBL" id="SLWR01000015">
    <property type="protein sequence ID" value="TCO41481.1"/>
    <property type="molecule type" value="Genomic_DNA"/>
</dbReference>
<dbReference type="GO" id="GO:0042597">
    <property type="term" value="C:periplasmic space"/>
    <property type="evidence" value="ECO:0007669"/>
    <property type="project" value="UniProtKB-ARBA"/>
</dbReference>
<dbReference type="Gene3D" id="3.40.190.10">
    <property type="entry name" value="Periplasmic binding protein-like II"/>
    <property type="match status" value="1"/>
</dbReference>
<dbReference type="InterPro" id="IPR039424">
    <property type="entry name" value="SBP_5"/>
</dbReference>
<feature type="chain" id="PRO_5038881431" evidence="4">
    <location>
        <begin position="19"/>
        <end position="543"/>
    </location>
</feature>
<dbReference type="Pfam" id="PF00496">
    <property type="entry name" value="SBP_bac_5"/>
    <property type="match status" value="1"/>
</dbReference>
<feature type="domain" description="Solute-binding protein family 5" evidence="5">
    <location>
        <begin position="79"/>
        <end position="424"/>
    </location>
</feature>
<dbReference type="OrthoDB" id="9764591at2"/>
<dbReference type="CDD" id="cd08509">
    <property type="entry name" value="PBP2_TmCBP_oligosaccharides_like"/>
    <property type="match status" value="1"/>
</dbReference>
<proteinExistence type="inferred from homology"/>